<evidence type="ECO:0000256" key="1">
    <source>
        <dbReference type="ARBA" id="ARBA00022723"/>
    </source>
</evidence>
<keyword evidence="9" id="KW-1185">Reference proteome</keyword>
<evidence type="ECO:0000256" key="2">
    <source>
        <dbReference type="ARBA" id="ARBA00023015"/>
    </source>
</evidence>
<feature type="region of interest" description="Disordered" evidence="6">
    <location>
        <begin position="1"/>
        <end position="30"/>
    </location>
</feature>
<dbReference type="AlphaFoldDB" id="A0A5N6WQV1"/>
<evidence type="ECO:0000313" key="8">
    <source>
        <dbReference type="EMBL" id="KAE8323153.1"/>
    </source>
</evidence>
<dbReference type="GO" id="GO:0005634">
    <property type="term" value="C:nucleus"/>
    <property type="evidence" value="ECO:0007669"/>
    <property type="project" value="TreeGrafter"/>
</dbReference>
<protein>
    <submittedName>
        <fullName evidence="8">Fungal-specific transcription factor domain-containing protein</fullName>
    </submittedName>
</protein>
<dbReference type="GO" id="GO:0000435">
    <property type="term" value="P:positive regulation of transcription from RNA polymerase II promoter by galactose"/>
    <property type="evidence" value="ECO:0007669"/>
    <property type="project" value="TreeGrafter"/>
</dbReference>
<feature type="region of interest" description="Disordered" evidence="6">
    <location>
        <begin position="102"/>
        <end position="128"/>
    </location>
</feature>
<dbReference type="SMART" id="SM00066">
    <property type="entry name" value="GAL4"/>
    <property type="match status" value="1"/>
</dbReference>
<dbReference type="PROSITE" id="PS50048">
    <property type="entry name" value="ZN2_CY6_FUNGAL_2"/>
    <property type="match status" value="1"/>
</dbReference>
<feature type="region of interest" description="Disordered" evidence="6">
    <location>
        <begin position="184"/>
        <end position="208"/>
    </location>
</feature>
<evidence type="ECO:0000256" key="4">
    <source>
        <dbReference type="ARBA" id="ARBA00023163"/>
    </source>
</evidence>
<gene>
    <name evidence="8" type="ORF">BDV39DRAFT_196137</name>
</gene>
<dbReference type="InterPro" id="IPR036864">
    <property type="entry name" value="Zn2-C6_fun-type_DNA-bd_sf"/>
</dbReference>
<dbReference type="GO" id="GO:0000978">
    <property type="term" value="F:RNA polymerase II cis-regulatory region sequence-specific DNA binding"/>
    <property type="evidence" value="ECO:0007669"/>
    <property type="project" value="TreeGrafter"/>
</dbReference>
<dbReference type="InterPro" id="IPR051127">
    <property type="entry name" value="Fungal_SecMet_Regulators"/>
</dbReference>
<keyword evidence="2" id="KW-0805">Transcription regulation</keyword>
<evidence type="ECO:0000259" key="7">
    <source>
        <dbReference type="PROSITE" id="PS50048"/>
    </source>
</evidence>
<feature type="domain" description="Zn(2)-C6 fungal-type" evidence="7">
    <location>
        <begin position="36"/>
        <end position="65"/>
    </location>
</feature>
<organism evidence="8 9">
    <name type="scientific">Aspergillus sergii</name>
    <dbReference type="NCBI Taxonomy" id="1034303"/>
    <lineage>
        <taxon>Eukaryota</taxon>
        <taxon>Fungi</taxon>
        <taxon>Dikarya</taxon>
        <taxon>Ascomycota</taxon>
        <taxon>Pezizomycotina</taxon>
        <taxon>Eurotiomycetes</taxon>
        <taxon>Eurotiomycetidae</taxon>
        <taxon>Eurotiales</taxon>
        <taxon>Aspergillaceae</taxon>
        <taxon>Aspergillus</taxon>
        <taxon>Aspergillus subgen. Circumdati</taxon>
    </lineage>
</organism>
<keyword evidence="5" id="KW-0539">Nucleus</keyword>
<keyword evidence="3" id="KW-0238">DNA-binding</keyword>
<proteinExistence type="predicted"/>
<dbReference type="CDD" id="cd12148">
    <property type="entry name" value="fungal_TF_MHR"/>
    <property type="match status" value="1"/>
</dbReference>
<dbReference type="GO" id="GO:0008270">
    <property type="term" value="F:zinc ion binding"/>
    <property type="evidence" value="ECO:0007669"/>
    <property type="project" value="InterPro"/>
</dbReference>
<accession>A0A5N6WQV1</accession>
<evidence type="ECO:0000256" key="3">
    <source>
        <dbReference type="ARBA" id="ARBA00023125"/>
    </source>
</evidence>
<dbReference type="PANTHER" id="PTHR47424">
    <property type="entry name" value="REGULATORY PROTEIN GAL4"/>
    <property type="match status" value="1"/>
</dbReference>
<dbReference type="PROSITE" id="PS00463">
    <property type="entry name" value="ZN2_CY6_FUNGAL_1"/>
    <property type="match status" value="1"/>
</dbReference>
<dbReference type="Pfam" id="PF00172">
    <property type="entry name" value="Zn_clus"/>
    <property type="match status" value="1"/>
</dbReference>
<dbReference type="Pfam" id="PF04082">
    <property type="entry name" value="Fungal_trans"/>
    <property type="match status" value="1"/>
</dbReference>
<feature type="compositionally biased region" description="Polar residues" evidence="6">
    <location>
        <begin position="111"/>
        <end position="128"/>
    </location>
</feature>
<dbReference type="GO" id="GO:0000981">
    <property type="term" value="F:DNA-binding transcription factor activity, RNA polymerase II-specific"/>
    <property type="evidence" value="ECO:0007669"/>
    <property type="project" value="InterPro"/>
</dbReference>
<evidence type="ECO:0000256" key="6">
    <source>
        <dbReference type="SAM" id="MobiDB-lite"/>
    </source>
</evidence>
<name>A0A5N6WQV1_9EURO</name>
<dbReference type="PANTHER" id="PTHR47424:SF3">
    <property type="entry name" value="REGULATORY PROTEIN GAL4"/>
    <property type="match status" value="1"/>
</dbReference>
<keyword evidence="1" id="KW-0479">Metal-binding</keyword>
<feature type="compositionally biased region" description="Polar residues" evidence="6">
    <location>
        <begin position="1"/>
        <end position="12"/>
    </location>
</feature>
<dbReference type="Proteomes" id="UP000325945">
    <property type="component" value="Unassembled WGS sequence"/>
</dbReference>
<sequence length="728" mass="80609">MLNSLSHENPSSPLGDPDQIRSAKACGRKRKRVSVACRSCRARKSRCNGGQPCSSCEDMETECQYEQPPSRHAAASGTGTSDLLDGNTLLERRLQMIEEKLHVLDSERRSSGVQATTSPSGQGDEQLQTLADPERRPGQHDEVDGMGSIPLADGADEDEYFGVSSNVAFLRFIISSVGPPIEPLSDNSRSTMNVSTAAPLSEGGRKNHGNTLMLPPQDEADGLLRLYFSTVNLMIPCIHEASFREIYSRIQRNGLSGVRRSWLGILYVIFAIATNLVTPTSPTRERAAKSSLYFEQALELIRSDIFGRLSLETVQLYLLMETYLEGTSSSSMTWTFHSLAVKGAYQLGLHTVGGSRNLPDLDQEIRRRLWYWCVTNDRLLSVRYGRPPLIQLSHVRLEASLHLPFSNVSSITTAASLGFFNANISITHIMGEALDQLYGENLGIGDSPQMSEILDRIFGLCWKLAQWQDNLPPTLQIINSKEAVDDVPLTLGTTRFRVFLSLRYLGSRILIIRPVLGHFLEIGGMAASHAHRSEWLLASGAGLLTDLVRTCRDVFHISKNILEGSKNDQNLLGAWWFSCYYTFNASLAILGVLLVKRLPAYSGEISIFSTMELRSLLDTAMDILQGLDQGNITLLKCQETLRKLLVAIEYDEGPEGNLTRFTPQSFTLSPSSVWTWQFMDPGFFTAEASMSFAMGAFDSEGSSQVPITAEPWDMSGVSYRSDYAADDH</sequence>
<dbReference type="EMBL" id="ML741834">
    <property type="protein sequence ID" value="KAE8323153.1"/>
    <property type="molecule type" value="Genomic_DNA"/>
</dbReference>
<dbReference type="CDD" id="cd00067">
    <property type="entry name" value="GAL4"/>
    <property type="match status" value="1"/>
</dbReference>
<reference evidence="9" key="1">
    <citation type="submission" date="2019-04" db="EMBL/GenBank/DDBJ databases">
        <title>Friends and foes A comparative genomics studyof 23 Aspergillus species from section Flavi.</title>
        <authorList>
            <consortium name="DOE Joint Genome Institute"/>
            <person name="Kjaerbolling I."/>
            <person name="Vesth T."/>
            <person name="Frisvad J.C."/>
            <person name="Nybo J.L."/>
            <person name="Theobald S."/>
            <person name="Kildgaard S."/>
            <person name="Isbrandt T."/>
            <person name="Kuo A."/>
            <person name="Sato A."/>
            <person name="Lyhne E.K."/>
            <person name="Kogle M.E."/>
            <person name="Wiebenga A."/>
            <person name="Kun R.S."/>
            <person name="Lubbers R.J."/>
            <person name="Makela M.R."/>
            <person name="Barry K."/>
            <person name="Chovatia M."/>
            <person name="Clum A."/>
            <person name="Daum C."/>
            <person name="Haridas S."/>
            <person name="He G."/>
            <person name="LaButti K."/>
            <person name="Lipzen A."/>
            <person name="Mondo S."/>
            <person name="Riley R."/>
            <person name="Salamov A."/>
            <person name="Simmons B.A."/>
            <person name="Magnuson J.K."/>
            <person name="Henrissat B."/>
            <person name="Mortensen U.H."/>
            <person name="Larsen T.O."/>
            <person name="Devries R.P."/>
            <person name="Grigoriev I.V."/>
            <person name="Machida M."/>
            <person name="Baker S.E."/>
            <person name="Andersen M.R."/>
        </authorList>
    </citation>
    <scope>NUCLEOTIDE SEQUENCE [LARGE SCALE GENOMIC DNA]</scope>
    <source>
        <strain evidence="9">CBS 130017</strain>
    </source>
</reference>
<dbReference type="Gene3D" id="4.10.240.10">
    <property type="entry name" value="Zn(2)-C6 fungal-type DNA-binding domain"/>
    <property type="match status" value="1"/>
</dbReference>
<dbReference type="GO" id="GO:0006351">
    <property type="term" value="P:DNA-templated transcription"/>
    <property type="evidence" value="ECO:0007669"/>
    <property type="project" value="InterPro"/>
</dbReference>
<dbReference type="InterPro" id="IPR001138">
    <property type="entry name" value="Zn2Cys6_DnaBD"/>
</dbReference>
<keyword evidence="4" id="KW-0804">Transcription</keyword>
<dbReference type="SUPFAM" id="SSF57701">
    <property type="entry name" value="Zn2/Cys6 DNA-binding domain"/>
    <property type="match status" value="1"/>
</dbReference>
<evidence type="ECO:0000313" key="9">
    <source>
        <dbReference type="Proteomes" id="UP000325945"/>
    </source>
</evidence>
<feature type="compositionally biased region" description="Polar residues" evidence="6">
    <location>
        <begin position="185"/>
        <end position="198"/>
    </location>
</feature>
<dbReference type="InterPro" id="IPR007219">
    <property type="entry name" value="XnlR_reg_dom"/>
</dbReference>
<dbReference type="SMART" id="SM00906">
    <property type="entry name" value="Fungal_trans"/>
    <property type="match status" value="1"/>
</dbReference>
<evidence type="ECO:0000256" key="5">
    <source>
        <dbReference type="ARBA" id="ARBA00023242"/>
    </source>
</evidence>